<dbReference type="GO" id="GO:0007264">
    <property type="term" value="P:small GTPase-mediated signal transduction"/>
    <property type="evidence" value="ECO:0007669"/>
    <property type="project" value="InterPro"/>
</dbReference>
<dbReference type="GO" id="GO:0005085">
    <property type="term" value="F:guanyl-nucleotide exchange factor activity"/>
    <property type="evidence" value="ECO:0007669"/>
    <property type="project" value="InterPro"/>
</dbReference>
<evidence type="ECO:0000313" key="1">
    <source>
        <dbReference type="EMBL" id="CAH1780657.1"/>
    </source>
</evidence>
<name>A0A8J1UF80_OWEFU</name>
<dbReference type="InterPro" id="IPR026791">
    <property type="entry name" value="DOCK"/>
</dbReference>
<organism evidence="1 2">
    <name type="scientific">Owenia fusiformis</name>
    <name type="common">Polychaete worm</name>
    <dbReference type="NCBI Taxonomy" id="6347"/>
    <lineage>
        <taxon>Eukaryota</taxon>
        <taxon>Metazoa</taxon>
        <taxon>Spiralia</taxon>
        <taxon>Lophotrochozoa</taxon>
        <taxon>Annelida</taxon>
        <taxon>Polychaeta</taxon>
        <taxon>Sedentaria</taxon>
        <taxon>Canalipalpata</taxon>
        <taxon>Sabellida</taxon>
        <taxon>Oweniida</taxon>
        <taxon>Oweniidae</taxon>
        <taxon>Owenia</taxon>
    </lineage>
</organism>
<sequence>NSMNPELVKYAKETDKYLASLRNKERLGIFDIYPDMQRSLTDEPELEPEWDVFKEQFGKRFVVRYDSFKLRLQANIAEDGKPERLDNPEPFFISLALYDAKEGIKISEDFHIDPNSQDIREMIPRDLLLANDQLNTIDGQPDTQPDLYGVKHEWLQKPHQAIFSIMKPNSDIYLVAKIEKVLQGGITQSTEPYIKSTDVKMGTRIHKHMKMYSNRIGHYRMPF</sequence>
<dbReference type="Proteomes" id="UP000749559">
    <property type="component" value="Unassembled WGS sequence"/>
</dbReference>
<evidence type="ECO:0000313" key="2">
    <source>
        <dbReference type="Proteomes" id="UP000749559"/>
    </source>
</evidence>
<feature type="non-terminal residue" evidence="1">
    <location>
        <position position="223"/>
    </location>
</feature>
<accession>A0A8J1UF80</accession>
<feature type="non-terminal residue" evidence="1">
    <location>
        <position position="1"/>
    </location>
</feature>
<gene>
    <name evidence="1" type="ORF">OFUS_LOCUS7319</name>
</gene>
<comment type="caution">
    <text evidence="1">The sequence shown here is derived from an EMBL/GenBank/DDBJ whole genome shotgun (WGS) entry which is preliminary data.</text>
</comment>
<reference evidence="1" key="1">
    <citation type="submission" date="2022-03" db="EMBL/GenBank/DDBJ databases">
        <authorList>
            <person name="Martin C."/>
        </authorList>
    </citation>
    <scope>NUCLEOTIDE SEQUENCE</scope>
</reference>
<keyword evidence="2" id="KW-1185">Reference proteome</keyword>
<dbReference type="OrthoDB" id="47328at2759"/>
<proteinExistence type="predicted"/>
<dbReference type="PANTHER" id="PTHR23317:SF26">
    <property type="entry name" value="ZIZIMIN, ISOFORM K"/>
    <property type="match status" value="1"/>
</dbReference>
<dbReference type="AlphaFoldDB" id="A0A8J1UF80"/>
<dbReference type="EMBL" id="CAIIXF020000004">
    <property type="protein sequence ID" value="CAH1780657.1"/>
    <property type="molecule type" value="Genomic_DNA"/>
</dbReference>
<protein>
    <submittedName>
        <fullName evidence="1">Uncharacterized protein</fullName>
    </submittedName>
</protein>
<dbReference type="PANTHER" id="PTHR23317">
    <property type="entry name" value="DEDICATOR OF CYTOKINESIS DOCK"/>
    <property type="match status" value="1"/>
</dbReference>